<feature type="region of interest" description="Disordered" evidence="4">
    <location>
        <begin position="354"/>
        <end position="377"/>
    </location>
</feature>
<dbReference type="SUPFAM" id="SSF57959">
    <property type="entry name" value="Leucine zipper domain"/>
    <property type="match status" value="1"/>
</dbReference>
<keyword evidence="2" id="KW-0539">Nucleus</keyword>
<dbReference type="AlphaFoldDB" id="A0A167BXH0"/>
<dbReference type="Pfam" id="PF10297">
    <property type="entry name" value="Hap4_Hap_bind"/>
    <property type="match status" value="1"/>
</dbReference>
<feature type="domain" description="BZIP" evidence="5">
    <location>
        <begin position="137"/>
        <end position="204"/>
    </location>
</feature>
<evidence type="ECO:0000259" key="5">
    <source>
        <dbReference type="PROSITE" id="PS50217"/>
    </source>
</evidence>
<evidence type="ECO:0000313" key="6">
    <source>
        <dbReference type="EMBL" id="ANB10946.1"/>
    </source>
</evidence>
<evidence type="ECO:0000256" key="2">
    <source>
        <dbReference type="ARBA" id="ARBA00023242"/>
    </source>
</evidence>
<dbReference type="SMART" id="SM00338">
    <property type="entry name" value="BRLZ"/>
    <property type="match status" value="1"/>
</dbReference>
<feature type="compositionally biased region" description="Basic and acidic residues" evidence="4">
    <location>
        <begin position="506"/>
        <end position="516"/>
    </location>
</feature>
<keyword evidence="7" id="KW-1185">Reference proteome</keyword>
<feature type="region of interest" description="Disordered" evidence="4">
    <location>
        <begin position="506"/>
        <end position="534"/>
    </location>
</feature>
<dbReference type="GO" id="GO:0000976">
    <property type="term" value="F:transcription cis-regulatory region binding"/>
    <property type="evidence" value="ECO:0007669"/>
    <property type="project" value="InterPro"/>
</dbReference>
<feature type="region of interest" description="Disordered" evidence="4">
    <location>
        <begin position="438"/>
        <end position="468"/>
    </location>
</feature>
<dbReference type="EMBL" id="CP014500">
    <property type="protein sequence ID" value="ANB10946.1"/>
    <property type="molecule type" value="Genomic_DNA"/>
</dbReference>
<feature type="coiled-coil region" evidence="3">
    <location>
        <begin position="155"/>
        <end position="214"/>
    </location>
</feature>
<dbReference type="PROSITE" id="PS00036">
    <property type="entry name" value="BZIP_BASIC"/>
    <property type="match status" value="1"/>
</dbReference>
<sequence length="589" mass="62585">MVKIALAPAPPQPLASKRPVAAGTVPQNNVPRIAAKKPLVAPSPRAVLSAAASNAVSSIPTNNPVKPVLTTASALASSTRSRTSVSAASPVAVSSPTATAASSPVDTTGAAPVSKISTSKVWVLPPRPKPGRKPSVDTPQNKRKAQNRAAQRAFRERRAAMVGELEEKLNELTKERDAREARLEAQLKAVTRENENLKRSVRDMQAQLAKQNVSYQMASPPMSSHESPMDILDRVLEERLPVPDKSRTNSSSDACGVCIKDDCICESVGIKARRTSNQPVSAVSMSTTRSSISSITGTSSAFKTNDQSNAAATLVASSVTAPAVSLKRNQPESNDDEPYEIDFTEMFSRPAKKQAPPLLVPSPVPVPKHRTSSTRTVLKPPADRCGFCSDGNPCMCAEAEAEAQAAGDGGHFINDIEEDNTLPPIVLNNMWSSSYQNTNKLPALHPGPSREVPPSQQPPSPQVALPAASVSSITAPSYECTGNPGTCMQCQTDPMSTLFCTTLASRPEKGDSEKKKAVTTPSTPTEKTRAGSSSFISASAAYRTLSRHKDFRSADFGALVGKLNTRGMQVEVNSVANVLRELDRKLYSS</sequence>
<dbReference type="GO" id="GO:0001228">
    <property type="term" value="F:DNA-binding transcription activator activity, RNA polymerase II-specific"/>
    <property type="evidence" value="ECO:0007669"/>
    <property type="project" value="TreeGrafter"/>
</dbReference>
<name>A0A167BXH0_9ASCO</name>
<evidence type="ECO:0000256" key="1">
    <source>
        <dbReference type="ARBA" id="ARBA00004123"/>
    </source>
</evidence>
<dbReference type="KEGG" id="slb:AWJ20_3740"/>
<dbReference type="Gene3D" id="1.20.5.170">
    <property type="match status" value="1"/>
</dbReference>
<evidence type="ECO:0000256" key="3">
    <source>
        <dbReference type="SAM" id="Coils"/>
    </source>
</evidence>
<feature type="region of interest" description="Disordered" evidence="4">
    <location>
        <begin position="1"/>
        <end position="24"/>
    </location>
</feature>
<dbReference type="InterPro" id="IPR050936">
    <property type="entry name" value="AP-1-like"/>
</dbReference>
<dbReference type="Proteomes" id="UP000189580">
    <property type="component" value="Chromosome c"/>
</dbReference>
<dbReference type="GeneID" id="30035795"/>
<dbReference type="InterPro" id="IPR018287">
    <property type="entry name" value="Hap4_TF_heteromerisation"/>
</dbReference>
<evidence type="ECO:0000256" key="4">
    <source>
        <dbReference type="SAM" id="MobiDB-lite"/>
    </source>
</evidence>
<dbReference type="InterPro" id="IPR046347">
    <property type="entry name" value="bZIP_sf"/>
</dbReference>
<reference evidence="6 7" key="1">
    <citation type="submission" date="2016-02" db="EMBL/GenBank/DDBJ databases">
        <title>Complete genome sequence and transcriptome regulation of the pentose utilising yeast Sugiyamaella lignohabitans.</title>
        <authorList>
            <person name="Bellasio M."/>
            <person name="Peymann A."/>
            <person name="Valli M."/>
            <person name="Sipitzky M."/>
            <person name="Graf A."/>
            <person name="Sauer M."/>
            <person name="Marx H."/>
            <person name="Mattanovich D."/>
        </authorList>
    </citation>
    <scope>NUCLEOTIDE SEQUENCE [LARGE SCALE GENOMIC DNA]</scope>
    <source>
        <strain evidence="6 7">CBS 10342</strain>
    </source>
</reference>
<accession>A0A167BXH0</accession>
<dbReference type="InterPro" id="IPR004827">
    <property type="entry name" value="bZIP"/>
</dbReference>
<dbReference type="GO" id="GO:0090575">
    <property type="term" value="C:RNA polymerase II transcription regulator complex"/>
    <property type="evidence" value="ECO:0007669"/>
    <property type="project" value="TreeGrafter"/>
</dbReference>
<feature type="compositionally biased region" description="Low complexity" evidence="4">
    <location>
        <begin position="74"/>
        <end position="105"/>
    </location>
</feature>
<comment type="subcellular location">
    <subcellularLocation>
        <location evidence="1">Nucleus</location>
    </subcellularLocation>
</comment>
<gene>
    <name evidence="6" type="ORF">AWJ20_3740</name>
</gene>
<dbReference type="PROSITE" id="PS50217">
    <property type="entry name" value="BZIP"/>
    <property type="match status" value="1"/>
</dbReference>
<dbReference type="RefSeq" id="XP_018733423.1">
    <property type="nucleotide sequence ID" value="XM_018880766.1"/>
</dbReference>
<dbReference type="PANTHER" id="PTHR40621:SF7">
    <property type="entry name" value="BZIP DOMAIN-CONTAINING PROTEIN"/>
    <property type="match status" value="1"/>
</dbReference>
<keyword evidence="3" id="KW-0175">Coiled coil</keyword>
<proteinExistence type="predicted"/>
<feature type="region of interest" description="Disordered" evidence="4">
    <location>
        <begin position="74"/>
        <end position="149"/>
    </location>
</feature>
<dbReference type="OrthoDB" id="5374328at2759"/>
<dbReference type="PANTHER" id="PTHR40621">
    <property type="entry name" value="TRANSCRIPTION FACTOR KAPC-RELATED"/>
    <property type="match status" value="1"/>
</dbReference>
<organism evidence="6 7">
    <name type="scientific">Sugiyamaella lignohabitans</name>
    <dbReference type="NCBI Taxonomy" id="796027"/>
    <lineage>
        <taxon>Eukaryota</taxon>
        <taxon>Fungi</taxon>
        <taxon>Dikarya</taxon>
        <taxon>Ascomycota</taxon>
        <taxon>Saccharomycotina</taxon>
        <taxon>Dipodascomycetes</taxon>
        <taxon>Dipodascales</taxon>
        <taxon>Trichomonascaceae</taxon>
        <taxon>Sugiyamaella</taxon>
    </lineage>
</organism>
<dbReference type="CDD" id="cd14688">
    <property type="entry name" value="bZIP_YAP"/>
    <property type="match status" value="1"/>
</dbReference>
<protein>
    <recommendedName>
        <fullName evidence="5">BZIP domain-containing protein</fullName>
    </recommendedName>
</protein>
<evidence type="ECO:0000313" key="7">
    <source>
        <dbReference type="Proteomes" id="UP000189580"/>
    </source>
</evidence>